<dbReference type="AlphaFoldDB" id="A0ABD5VNY4"/>
<dbReference type="RefSeq" id="WP_336351856.1">
    <property type="nucleotide sequence ID" value="NZ_JAZAQL010000004.1"/>
</dbReference>
<reference evidence="1 2" key="1">
    <citation type="journal article" date="2019" name="Int. J. Syst. Evol. Microbiol.">
        <title>The Global Catalogue of Microorganisms (GCM) 10K type strain sequencing project: providing services to taxonomists for standard genome sequencing and annotation.</title>
        <authorList>
            <consortium name="The Broad Institute Genomics Platform"/>
            <consortium name="The Broad Institute Genome Sequencing Center for Infectious Disease"/>
            <person name="Wu L."/>
            <person name="Ma J."/>
        </authorList>
    </citation>
    <scope>NUCLEOTIDE SEQUENCE [LARGE SCALE GENOMIC DNA]</scope>
    <source>
        <strain evidence="1 2">GX26</strain>
    </source>
</reference>
<sequence>MSEDGWHHDRLDLTEYLPDAVLEGSEERIVCEVRVWSDLAGREREVVAEYLRGLADGIDPTVEGQSGLEE</sequence>
<name>A0ABD5VNY4_9EURY</name>
<accession>A0ABD5VNY4</accession>
<protein>
    <submittedName>
        <fullName evidence="1">Uncharacterized protein</fullName>
    </submittedName>
</protein>
<evidence type="ECO:0000313" key="1">
    <source>
        <dbReference type="EMBL" id="MFC6954917.1"/>
    </source>
</evidence>
<organism evidence="1 2">
    <name type="scientific">Halorubellus litoreus</name>
    <dbReference type="NCBI Taxonomy" id="755308"/>
    <lineage>
        <taxon>Archaea</taxon>
        <taxon>Methanobacteriati</taxon>
        <taxon>Methanobacteriota</taxon>
        <taxon>Stenosarchaea group</taxon>
        <taxon>Halobacteria</taxon>
        <taxon>Halobacteriales</taxon>
        <taxon>Halorubellaceae</taxon>
        <taxon>Halorubellus</taxon>
    </lineage>
</organism>
<gene>
    <name evidence="1" type="ORF">ACFQGB_18775</name>
</gene>
<dbReference type="EMBL" id="JBHSXN010000004">
    <property type="protein sequence ID" value="MFC6954917.1"/>
    <property type="molecule type" value="Genomic_DNA"/>
</dbReference>
<keyword evidence="2" id="KW-1185">Reference proteome</keyword>
<proteinExistence type="predicted"/>
<comment type="caution">
    <text evidence="1">The sequence shown here is derived from an EMBL/GenBank/DDBJ whole genome shotgun (WGS) entry which is preliminary data.</text>
</comment>
<dbReference type="Proteomes" id="UP001596395">
    <property type="component" value="Unassembled WGS sequence"/>
</dbReference>
<evidence type="ECO:0000313" key="2">
    <source>
        <dbReference type="Proteomes" id="UP001596395"/>
    </source>
</evidence>